<evidence type="ECO:0000313" key="2">
    <source>
        <dbReference type="Proteomes" id="UP001595818"/>
    </source>
</evidence>
<accession>A0ABV9T753</accession>
<dbReference type="Proteomes" id="UP001595818">
    <property type="component" value="Unassembled WGS sequence"/>
</dbReference>
<name>A0ABV9T753_9BACT</name>
<proteinExistence type="predicted"/>
<dbReference type="EMBL" id="JBHSJJ010000019">
    <property type="protein sequence ID" value="MFC4874570.1"/>
    <property type="molecule type" value="Genomic_DNA"/>
</dbReference>
<sequence length="151" mass="17743">MFSCQPDEFEDLQKNFTGQWELVEMRSDWGLEDVTDFSYTETYEFRSDGTFVKTNSELERQLTGTFVHAVPDQGESQADFRMMLTLTFDSDVLDEVIGSDERTPHLLWREDPYFWILYGCQEQEVLWLRGDLSLTNGGWCIVDAGTYVYRR</sequence>
<dbReference type="RefSeq" id="WP_377068545.1">
    <property type="nucleotide sequence ID" value="NZ_JBHSJJ010000019.1"/>
</dbReference>
<comment type="caution">
    <text evidence="1">The sequence shown here is derived from an EMBL/GenBank/DDBJ whole genome shotgun (WGS) entry which is preliminary data.</text>
</comment>
<protein>
    <recommendedName>
        <fullName evidence="3">Lipocalin-like domain-containing protein</fullName>
    </recommendedName>
</protein>
<organism evidence="1 2">
    <name type="scientific">Negadavirga shengliensis</name>
    <dbReference type="NCBI Taxonomy" id="1389218"/>
    <lineage>
        <taxon>Bacteria</taxon>
        <taxon>Pseudomonadati</taxon>
        <taxon>Bacteroidota</taxon>
        <taxon>Cytophagia</taxon>
        <taxon>Cytophagales</taxon>
        <taxon>Cyclobacteriaceae</taxon>
        <taxon>Negadavirga</taxon>
    </lineage>
</organism>
<reference evidence="2" key="1">
    <citation type="journal article" date="2019" name="Int. J. Syst. Evol. Microbiol.">
        <title>The Global Catalogue of Microorganisms (GCM) 10K type strain sequencing project: providing services to taxonomists for standard genome sequencing and annotation.</title>
        <authorList>
            <consortium name="The Broad Institute Genomics Platform"/>
            <consortium name="The Broad Institute Genome Sequencing Center for Infectious Disease"/>
            <person name="Wu L."/>
            <person name="Ma J."/>
        </authorList>
    </citation>
    <scope>NUCLEOTIDE SEQUENCE [LARGE SCALE GENOMIC DNA]</scope>
    <source>
        <strain evidence="2">CGMCC 4.7466</strain>
    </source>
</reference>
<evidence type="ECO:0000313" key="1">
    <source>
        <dbReference type="EMBL" id="MFC4874570.1"/>
    </source>
</evidence>
<gene>
    <name evidence="1" type="ORF">ACFPFU_22900</name>
</gene>
<evidence type="ECO:0008006" key="3">
    <source>
        <dbReference type="Google" id="ProtNLM"/>
    </source>
</evidence>
<keyword evidence="2" id="KW-1185">Reference proteome</keyword>